<protein>
    <recommendedName>
        <fullName evidence="2">Major capsid protein</fullName>
    </recommendedName>
</protein>
<gene>
    <name evidence="1" type="ORF">LCGC14_2551550</name>
</gene>
<dbReference type="EMBL" id="LAZR01041890">
    <property type="protein sequence ID" value="KKL10865.1"/>
    <property type="molecule type" value="Genomic_DNA"/>
</dbReference>
<evidence type="ECO:0000313" key="1">
    <source>
        <dbReference type="EMBL" id="KKL10865.1"/>
    </source>
</evidence>
<organism evidence="1">
    <name type="scientific">marine sediment metagenome</name>
    <dbReference type="NCBI Taxonomy" id="412755"/>
    <lineage>
        <taxon>unclassified sequences</taxon>
        <taxon>metagenomes</taxon>
        <taxon>ecological metagenomes</taxon>
    </lineage>
</organism>
<feature type="non-terminal residue" evidence="1">
    <location>
        <position position="457"/>
    </location>
</feature>
<proteinExistence type="predicted"/>
<sequence length="457" mass="49931">MTAPTQELVGTSNAVEELLREVTKAVATKHDSPGTPAATGYAHGDQGVFAFPGVDQRVFSTIVGNRASLSTNLPIVGSLTSSPLFEVYTGIRAATGTQPDDHCDDGPVAGLSKTGKLSFPFGEYHMQTQELRLDRLALVNDRADPMDLTLVGSPLTETPFAFEPAPTPQTSALRSTMAMNFQNRAVSMHRLLSQQTFRGNPANGPAAGGSAEFAGMDLLINTGHVDASTNTALPSLDSDLKDFNYAKVEDNGSDLVTALSEMYRFVRNNAETMGFMPVRWVFAMRRSAFVQITEVWPCSYMLGGCTQADAGLNLMLEAPAARELRDDMRKNKFLLIDGDRVEVVIDDGILEETATTSANVTEGCFASDIYFVPMSVLGGQQVTFWEHQQFQNGELIEAISRIGPGVRIEGGGQFLSWSKRTNVCVQWEFQINPRIIMRTPWLAGRLQNVMYCPLQHE</sequence>
<accession>A0A0F9ANB7</accession>
<reference evidence="1" key="1">
    <citation type="journal article" date="2015" name="Nature">
        <title>Complex archaea that bridge the gap between prokaryotes and eukaryotes.</title>
        <authorList>
            <person name="Spang A."/>
            <person name="Saw J.H."/>
            <person name="Jorgensen S.L."/>
            <person name="Zaremba-Niedzwiedzka K."/>
            <person name="Martijn J."/>
            <person name="Lind A.E."/>
            <person name="van Eijk R."/>
            <person name="Schleper C."/>
            <person name="Guy L."/>
            <person name="Ettema T.J."/>
        </authorList>
    </citation>
    <scope>NUCLEOTIDE SEQUENCE</scope>
</reference>
<dbReference type="AlphaFoldDB" id="A0A0F9ANB7"/>
<name>A0A0F9ANB7_9ZZZZ</name>
<comment type="caution">
    <text evidence="1">The sequence shown here is derived from an EMBL/GenBank/DDBJ whole genome shotgun (WGS) entry which is preliminary data.</text>
</comment>
<evidence type="ECO:0008006" key="2">
    <source>
        <dbReference type="Google" id="ProtNLM"/>
    </source>
</evidence>